<proteinExistence type="predicted"/>
<feature type="domain" description="SGNH hydrolase-type esterase" evidence="1">
    <location>
        <begin position="96"/>
        <end position="272"/>
    </location>
</feature>
<gene>
    <name evidence="2" type="ORF">SAMN05421684_1677</name>
</gene>
<dbReference type="PANTHER" id="PTHR30383">
    <property type="entry name" value="THIOESTERASE 1/PROTEASE 1/LYSOPHOSPHOLIPASE L1"/>
    <property type="match status" value="1"/>
</dbReference>
<dbReference type="Pfam" id="PF13472">
    <property type="entry name" value="Lipase_GDSL_2"/>
    <property type="match status" value="1"/>
</dbReference>
<dbReference type="STRING" id="137265.SAMN05421684_1677"/>
<reference evidence="3" key="1">
    <citation type="submission" date="2016-10" db="EMBL/GenBank/DDBJ databases">
        <authorList>
            <person name="Varghese N."/>
            <person name="Submissions S."/>
        </authorList>
    </citation>
    <scope>NUCLEOTIDE SEQUENCE [LARGE SCALE GENOMIC DNA]</scope>
    <source>
        <strain evidence="3">DSM 44718</strain>
    </source>
</reference>
<evidence type="ECO:0000313" key="2">
    <source>
        <dbReference type="EMBL" id="SDY81178.1"/>
    </source>
</evidence>
<dbReference type="EMBL" id="FNQB01000001">
    <property type="protein sequence ID" value="SDY81178.1"/>
    <property type="molecule type" value="Genomic_DNA"/>
</dbReference>
<dbReference type="InterPro" id="IPR051532">
    <property type="entry name" value="Ester_Hydrolysis_Enzymes"/>
</dbReference>
<dbReference type="PANTHER" id="PTHR30383:SF29">
    <property type="entry name" value="SGNH HYDROLASE-TYPE ESTERASE DOMAIN-CONTAINING PROTEIN"/>
    <property type="match status" value="1"/>
</dbReference>
<name>A0A1H3MXE9_9ACTN</name>
<evidence type="ECO:0000313" key="3">
    <source>
        <dbReference type="Proteomes" id="UP000199632"/>
    </source>
</evidence>
<dbReference type="Gene3D" id="3.40.50.1110">
    <property type="entry name" value="SGNH hydrolase"/>
    <property type="match status" value="1"/>
</dbReference>
<accession>A0A1H3MXE9</accession>
<evidence type="ECO:0000259" key="1">
    <source>
        <dbReference type="Pfam" id="PF13472"/>
    </source>
</evidence>
<dbReference type="AlphaFoldDB" id="A0A1H3MXE9"/>
<dbReference type="InterPro" id="IPR013830">
    <property type="entry name" value="SGNH_hydro"/>
</dbReference>
<dbReference type="InterPro" id="IPR036514">
    <property type="entry name" value="SGNH_hydro_sf"/>
</dbReference>
<dbReference type="Proteomes" id="UP000199632">
    <property type="component" value="Unassembled WGS sequence"/>
</dbReference>
<keyword evidence="3" id="KW-1185">Reference proteome</keyword>
<organism evidence="2 3">
    <name type="scientific">Asanoa ishikariensis</name>
    <dbReference type="NCBI Taxonomy" id="137265"/>
    <lineage>
        <taxon>Bacteria</taxon>
        <taxon>Bacillati</taxon>
        <taxon>Actinomycetota</taxon>
        <taxon>Actinomycetes</taxon>
        <taxon>Micromonosporales</taxon>
        <taxon>Micromonosporaceae</taxon>
        <taxon>Asanoa</taxon>
    </lineage>
</organism>
<protein>
    <submittedName>
        <fullName evidence="2">Acetyl esterase/acyl-CoA thioesterase-1</fullName>
    </submittedName>
</protein>
<sequence length="285" mass="31243">MAHVITDRSYTDDERRHFLRYTRTQSWPMLQRFPVDDDLHAELLAQMLASTPETIRALLHSLRDETRAAATQMLADDHFRNAVAALPFGPEDRIAAVGDSITADRLGWFELLAASIDLTGVPKATLINLGISGNTTADVLERFDLLEAVRPTRVLLMLGTNDARAHGRTGRYRMATTAETGRNLRALVNLITQDLNAVVTIITPPAVNQQRIDTFFNDAPLHWQAAAVAEVAGVAHQTAPGALDLHKAIHARGTEDLLEPDGVHPTLAGQRLILASIVDHLRTVA</sequence>
<dbReference type="SUPFAM" id="SSF52266">
    <property type="entry name" value="SGNH hydrolase"/>
    <property type="match status" value="1"/>
</dbReference>